<gene>
    <name evidence="2" type="ORF">glysoja_047897</name>
</gene>
<dbReference type="EMBL" id="KN639631">
    <property type="protein sequence ID" value="KHN48433.1"/>
    <property type="molecule type" value="Genomic_DNA"/>
</dbReference>
<sequence length="89" mass="9921">MQETRLKELFDSIPTLDELHALGGEGLKADIILEDLEKDKKLYMLKKLIMALVRGLNSNPAAIIKKIVGLVSDFYKRPNVETPAKAALD</sequence>
<dbReference type="Proteomes" id="UP000053555">
    <property type="component" value="Unassembled WGS sequence"/>
</dbReference>
<accession>A0A0B2SU31</accession>
<evidence type="ECO:0000259" key="1">
    <source>
        <dbReference type="Pfam" id="PF14381"/>
    </source>
</evidence>
<dbReference type="Pfam" id="PF14381">
    <property type="entry name" value="EDR1_CTR1_ARMC3_pept"/>
    <property type="match status" value="1"/>
</dbReference>
<evidence type="ECO:0000313" key="2">
    <source>
        <dbReference type="EMBL" id="KHN48433.1"/>
    </source>
</evidence>
<name>A0A0B2SU31_GLYSO</name>
<proteinExistence type="predicted"/>
<dbReference type="InterPro" id="IPR055164">
    <property type="entry name" value="EDR1/CTR1/ARMC3-like_pept-like"/>
</dbReference>
<dbReference type="AlphaFoldDB" id="A0A0B2SU31"/>
<organism evidence="2">
    <name type="scientific">Glycine soja</name>
    <name type="common">Wild soybean</name>
    <dbReference type="NCBI Taxonomy" id="3848"/>
    <lineage>
        <taxon>Eukaryota</taxon>
        <taxon>Viridiplantae</taxon>
        <taxon>Streptophyta</taxon>
        <taxon>Embryophyta</taxon>
        <taxon>Tracheophyta</taxon>
        <taxon>Spermatophyta</taxon>
        <taxon>Magnoliopsida</taxon>
        <taxon>eudicotyledons</taxon>
        <taxon>Gunneridae</taxon>
        <taxon>Pentapetalae</taxon>
        <taxon>rosids</taxon>
        <taxon>fabids</taxon>
        <taxon>Fabales</taxon>
        <taxon>Fabaceae</taxon>
        <taxon>Papilionoideae</taxon>
        <taxon>50 kb inversion clade</taxon>
        <taxon>NPAAA clade</taxon>
        <taxon>indigoferoid/millettioid clade</taxon>
        <taxon>Phaseoleae</taxon>
        <taxon>Glycine</taxon>
        <taxon>Glycine subgen. Soja</taxon>
    </lineage>
</organism>
<reference evidence="2" key="1">
    <citation type="submission" date="2014-07" db="EMBL/GenBank/DDBJ databases">
        <title>Identification of a novel salt tolerance gene in wild soybean by whole-genome sequencing.</title>
        <authorList>
            <person name="Lam H.-M."/>
            <person name="Qi X."/>
            <person name="Li M.-W."/>
            <person name="Liu X."/>
            <person name="Xie M."/>
            <person name="Ni M."/>
            <person name="Xu X."/>
        </authorList>
    </citation>
    <scope>NUCLEOTIDE SEQUENCE [LARGE SCALE GENOMIC DNA]</scope>
    <source>
        <tissue evidence="2">Root</tissue>
    </source>
</reference>
<protein>
    <recommendedName>
        <fullName evidence="1">EDR1/CTR1/ARMC3-like peptidase-like domain-containing protein</fullName>
    </recommendedName>
</protein>
<feature type="domain" description="EDR1/CTR1/ARMC3-like peptidase-like" evidence="1">
    <location>
        <begin position="8"/>
        <end position="81"/>
    </location>
</feature>